<evidence type="ECO:0000313" key="4">
    <source>
        <dbReference type="EMBL" id="MFD2264849.1"/>
    </source>
</evidence>
<dbReference type="SUPFAM" id="SSF49493">
    <property type="entry name" value="HSP40/DnaJ peptide-binding domain"/>
    <property type="match status" value="2"/>
</dbReference>
<evidence type="ECO:0000259" key="3">
    <source>
        <dbReference type="PROSITE" id="PS50076"/>
    </source>
</evidence>
<dbReference type="PANTHER" id="PTHR43096">
    <property type="entry name" value="DNAJ HOMOLOG 1, MITOCHONDRIAL-RELATED"/>
    <property type="match status" value="1"/>
</dbReference>
<keyword evidence="1" id="KW-0143">Chaperone</keyword>
<dbReference type="PROSITE" id="PS50076">
    <property type="entry name" value="DNAJ_2"/>
    <property type="match status" value="1"/>
</dbReference>
<evidence type="ECO:0000256" key="1">
    <source>
        <dbReference type="ARBA" id="ARBA00023186"/>
    </source>
</evidence>
<dbReference type="EMBL" id="JBHUIP010000014">
    <property type="protein sequence ID" value="MFD2264849.1"/>
    <property type="molecule type" value="Genomic_DNA"/>
</dbReference>
<protein>
    <submittedName>
        <fullName evidence="4">DnaJ C-terminal domain-containing protein</fullName>
    </submittedName>
</protein>
<dbReference type="Gene3D" id="1.10.287.110">
    <property type="entry name" value="DnaJ domain"/>
    <property type="match status" value="1"/>
</dbReference>
<gene>
    <name evidence="4" type="ORF">ACFSM5_18225</name>
</gene>
<dbReference type="RefSeq" id="WP_379877984.1">
    <property type="nucleotide sequence ID" value="NZ_JBHUIP010000014.1"/>
</dbReference>
<dbReference type="InterPro" id="IPR036869">
    <property type="entry name" value="J_dom_sf"/>
</dbReference>
<dbReference type="Pfam" id="PF00226">
    <property type="entry name" value="DnaJ"/>
    <property type="match status" value="1"/>
</dbReference>
<dbReference type="InterPro" id="IPR008971">
    <property type="entry name" value="HSP40/DnaJ_pept-bd"/>
</dbReference>
<dbReference type="InterPro" id="IPR018253">
    <property type="entry name" value="DnaJ_domain_CS"/>
</dbReference>
<dbReference type="InterPro" id="IPR001623">
    <property type="entry name" value="DnaJ_domain"/>
</dbReference>
<dbReference type="Pfam" id="PF01556">
    <property type="entry name" value="DnaJ_C"/>
    <property type="match status" value="1"/>
</dbReference>
<proteinExistence type="predicted"/>
<organism evidence="4 5">
    <name type="scientific">Lacibacterium aquatile</name>
    <dbReference type="NCBI Taxonomy" id="1168082"/>
    <lineage>
        <taxon>Bacteria</taxon>
        <taxon>Pseudomonadati</taxon>
        <taxon>Pseudomonadota</taxon>
        <taxon>Alphaproteobacteria</taxon>
        <taxon>Rhodospirillales</taxon>
        <taxon>Rhodospirillaceae</taxon>
    </lineage>
</organism>
<feature type="domain" description="J" evidence="3">
    <location>
        <begin position="3"/>
        <end position="68"/>
    </location>
</feature>
<dbReference type="SUPFAM" id="SSF46565">
    <property type="entry name" value="Chaperone J-domain"/>
    <property type="match status" value="1"/>
</dbReference>
<accession>A0ABW5DWH1</accession>
<name>A0ABW5DWH1_9PROT</name>
<dbReference type="Gene3D" id="2.60.260.20">
    <property type="entry name" value="Urease metallochaperone UreE, N-terminal domain"/>
    <property type="match status" value="2"/>
</dbReference>
<dbReference type="Proteomes" id="UP001597295">
    <property type="component" value="Unassembled WGS sequence"/>
</dbReference>
<reference evidence="5" key="1">
    <citation type="journal article" date="2019" name="Int. J. Syst. Evol. Microbiol.">
        <title>The Global Catalogue of Microorganisms (GCM) 10K type strain sequencing project: providing services to taxonomists for standard genome sequencing and annotation.</title>
        <authorList>
            <consortium name="The Broad Institute Genomics Platform"/>
            <consortium name="The Broad Institute Genome Sequencing Center for Infectious Disease"/>
            <person name="Wu L."/>
            <person name="Ma J."/>
        </authorList>
    </citation>
    <scope>NUCLEOTIDE SEQUENCE [LARGE SCALE GENOMIC DNA]</scope>
    <source>
        <strain evidence="5">CGMCC 1.19062</strain>
    </source>
</reference>
<dbReference type="PANTHER" id="PTHR43096:SF52">
    <property type="entry name" value="DNAJ HOMOLOG 1, MITOCHONDRIAL-RELATED"/>
    <property type="match status" value="1"/>
</dbReference>
<dbReference type="PROSITE" id="PS00636">
    <property type="entry name" value="DNAJ_1"/>
    <property type="match status" value="1"/>
</dbReference>
<feature type="region of interest" description="Disordered" evidence="2">
    <location>
        <begin position="63"/>
        <end position="97"/>
    </location>
</feature>
<feature type="region of interest" description="Disordered" evidence="2">
    <location>
        <begin position="117"/>
        <end position="140"/>
    </location>
</feature>
<sequence length="319" mass="33793">MRDPYEVLGISRLATAEEIKSAYRKLAKRYHPDLNPGDKSIESKFKEVSTAYDILSDADKKSRFDRGEIDGAGNEKPFGRRPGSSGRAGAGSSSGGGFGGFGFDPDDIFEMFTQRSRNRAGAGSTGAGSSSSGSGGGANARRGSDISYTLTVDFVSAAGGATRRVTTAHGKALDVNIPPGTTDGTKLRLRGQGQPGGDGQPSGDAFIEIHVEPHPHFERRGNDVHLELPITLPEALLGASVTVPTIDGRVAVKIPKGANTGTTLRLKGKGIATRGHGRGDQYVRIAVMLPETVDTELANFIERWANKNPYEVRSKLNNV</sequence>
<keyword evidence="5" id="KW-1185">Reference proteome</keyword>
<feature type="compositionally biased region" description="Low complexity" evidence="2">
    <location>
        <begin position="119"/>
        <end position="132"/>
    </location>
</feature>
<dbReference type="CDD" id="cd06257">
    <property type="entry name" value="DnaJ"/>
    <property type="match status" value="1"/>
</dbReference>
<evidence type="ECO:0000256" key="2">
    <source>
        <dbReference type="SAM" id="MobiDB-lite"/>
    </source>
</evidence>
<dbReference type="CDD" id="cd10747">
    <property type="entry name" value="DnaJ_C"/>
    <property type="match status" value="1"/>
</dbReference>
<dbReference type="SMART" id="SM00271">
    <property type="entry name" value="DnaJ"/>
    <property type="match status" value="1"/>
</dbReference>
<feature type="compositionally biased region" description="Gly residues" evidence="2">
    <location>
        <begin position="86"/>
        <end position="97"/>
    </location>
</feature>
<dbReference type="PRINTS" id="PR00625">
    <property type="entry name" value="JDOMAIN"/>
</dbReference>
<evidence type="ECO:0000313" key="5">
    <source>
        <dbReference type="Proteomes" id="UP001597295"/>
    </source>
</evidence>
<dbReference type="InterPro" id="IPR002939">
    <property type="entry name" value="DnaJ_C"/>
</dbReference>
<comment type="caution">
    <text evidence="4">The sequence shown here is derived from an EMBL/GenBank/DDBJ whole genome shotgun (WGS) entry which is preliminary data.</text>
</comment>